<feature type="transmembrane region" description="Helical" evidence="4">
    <location>
        <begin position="631"/>
        <end position="651"/>
    </location>
</feature>
<dbReference type="SUPFAM" id="SSF103473">
    <property type="entry name" value="MFS general substrate transporter"/>
    <property type="match status" value="1"/>
</dbReference>
<dbReference type="PROSITE" id="PS50850">
    <property type="entry name" value="MFS"/>
    <property type="match status" value="1"/>
</dbReference>
<evidence type="ECO:0000313" key="6">
    <source>
        <dbReference type="EMBL" id="GAT47305.1"/>
    </source>
</evidence>
<protein>
    <submittedName>
        <fullName evidence="6">MFS general substrate transporter</fullName>
    </submittedName>
</protein>
<feature type="transmembrane region" description="Helical" evidence="4">
    <location>
        <begin position="378"/>
        <end position="402"/>
    </location>
</feature>
<feature type="transmembrane region" description="Helical" evidence="4">
    <location>
        <begin position="252"/>
        <end position="270"/>
    </location>
</feature>
<feature type="region of interest" description="Disordered" evidence="3">
    <location>
        <begin position="281"/>
        <end position="300"/>
    </location>
</feature>
<evidence type="ECO:0000259" key="5">
    <source>
        <dbReference type="PROSITE" id="PS50850"/>
    </source>
</evidence>
<feature type="transmembrane region" description="Helical" evidence="4">
    <location>
        <begin position="408"/>
        <end position="433"/>
    </location>
</feature>
<organism evidence="6 7">
    <name type="scientific">Mycena chlorophos</name>
    <name type="common">Agaric fungus</name>
    <name type="synonym">Agaricus chlorophos</name>
    <dbReference type="NCBI Taxonomy" id="658473"/>
    <lineage>
        <taxon>Eukaryota</taxon>
        <taxon>Fungi</taxon>
        <taxon>Dikarya</taxon>
        <taxon>Basidiomycota</taxon>
        <taxon>Agaricomycotina</taxon>
        <taxon>Agaricomycetes</taxon>
        <taxon>Agaricomycetidae</taxon>
        <taxon>Agaricales</taxon>
        <taxon>Marasmiineae</taxon>
        <taxon>Mycenaceae</taxon>
        <taxon>Mycena</taxon>
    </lineage>
</organism>
<dbReference type="Gene3D" id="1.20.1250.20">
    <property type="entry name" value="MFS general substrate transporter like domains"/>
    <property type="match status" value="2"/>
</dbReference>
<feature type="transmembrane region" description="Helical" evidence="4">
    <location>
        <begin position="472"/>
        <end position="496"/>
    </location>
</feature>
<evidence type="ECO:0000256" key="1">
    <source>
        <dbReference type="ARBA" id="ARBA00004141"/>
    </source>
</evidence>
<comment type="subcellular location">
    <subcellularLocation>
        <location evidence="1">Membrane</location>
        <topology evidence="1">Multi-pass membrane protein</topology>
    </subcellularLocation>
</comment>
<dbReference type="InterPro" id="IPR011701">
    <property type="entry name" value="MFS"/>
</dbReference>
<accession>A0ABQ0L842</accession>
<dbReference type="InterPro" id="IPR050327">
    <property type="entry name" value="Proton-linked_MCT"/>
</dbReference>
<feature type="transmembrane region" description="Helical" evidence="4">
    <location>
        <begin position="445"/>
        <end position="466"/>
    </location>
</feature>
<keyword evidence="4" id="KW-0472">Membrane</keyword>
<dbReference type="InterPro" id="IPR036259">
    <property type="entry name" value="MFS_trans_sf"/>
</dbReference>
<reference evidence="6" key="1">
    <citation type="submission" date="2014-09" db="EMBL/GenBank/DDBJ databases">
        <title>Genome sequence of the luminous mushroom Mycena chlorophos for searching fungal bioluminescence genes.</title>
        <authorList>
            <person name="Tanaka Y."/>
            <person name="Kasuga D."/>
            <person name="Oba Y."/>
            <person name="Hase S."/>
            <person name="Sato K."/>
            <person name="Oba Y."/>
            <person name="Sakakibara Y."/>
        </authorList>
    </citation>
    <scope>NUCLEOTIDE SEQUENCE</scope>
</reference>
<feature type="transmembrane region" description="Helical" evidence="4">
    <location>
        <begin position="176"/>
        <end position="200"/>
    </location>
</feature>
<keyword evidence="4" id="KW-0812">Transmembrane</keyword>
<feature type="transmembrane region" description="Helical" evidence="4">
    <location>
        <begin position="319"/>
        <end position="341"/>
    </location>
</feature>
<dbReference type="Pfam" id="PF07690">
    <property type="entry name" value="MFS_1"/>
    <property type="match status" value="1"/>
</dbReference>
<keyword evidence="7" id="KW-1185">Reference proteome</keyword>
<dbReference type="EMBL" id="DF843333">
    <property type="protein sequence ID" value="GAT47305.1"/>
    <property type="molecule type" value="Genomic_DNA"/>
</dbReference>
<feature type="transmembrane region" description="Helical" evidence="4">
    <location>
        <begin position="80"/>
        <end position="102"/>
    </location>
</feature>
<dbReference type="InterPro" id="IPR020846">
    <property type="entry name" value="MFS_dom"/>
</dbReference>
<evidence type="ECO:0000256" key="3">
    <source>
        <dbReference type="SAM" id="MobiDB-lite"/>
    </source>
</evidence>
<gene>
    <name evidence="6" type="ORF">MCHLO_04769</name>
</gene>
<feature type="transmembrane region" description="Helical" evidence="4">
    <location>
        <begin position="122"/>
        <end position="140"/>
    </location>
</feature>
<feature type="transmembrane region" description="Helical" evidence="4">
    <location>
        <begin position="212"/>
        <end position="232"/>
    </location>
</feature>
<sequence>MKASFAAGAEPRAAPSHVGRYLRFVSARAEVHLSLQATMSYDERPRLASKRTDSEQTVLEKVEPSVDAPACDNDYPEGGVAGWLTVLGAFMINFCGFGYTTAFGVYQDFYVRDYLSQSSPSAISWIGSLNAFLGVAFSLISGPLYDRGYVRSVIYAGCAIQAISLFMLSLCQPQQLYQVLLAQGVGLGVGLGLVYVPTVAVVSHYFNRRRSLVMALTQAGTPLGGLVHPILLNNLLPHPGMEHRLSFAGATRVSAALGSGFMLVGCLLIWPRPEMIRLTRARRSEDDSDSDSDARRQSSKSTLRALRTSLKKAIRDRPYVLATCAMVTYIIAFWYPIFYLQLEATTHGMSQTFAFYVLVMMNGSGLIGRLSAGFAADYFGVTLVITTATGAGTLLIFSMFFLRTVASVVVISVMSGFFIGLYAGLLPSLLASLTDDHSEVGLRMGISFTIEGIGGLVGPPICGALLTSQFVWWRPTLFSGIMGLGGFVLFCFATLLRGKWSHLGAYLSFPLPSSNVNAQAFFTSASSLKSQMAQAPPPKYPNSDAEEYDTAANANYKPRAELIKLKLRQSERMRAEWRRPQGEIVDEMRYLAAKHPEAAERADKTKTFDDVLAAGGSEEEKAHVLMEVGRGLGMIIVAPFMLVGGVLYGVGTVVKGLGTFFSGGKFGR</sequence>
<feature type="transmembrane region" description="Helical" evidence="4">
    <location>
        <begin position="152"/>
        <end position="170"/>
    </location>
</feature>
<evidence type="ECO:0000256" key="2">
    <source>
        <dbReference type="ARBA" id="ARBA00006727"/>
    </source>
</evidence>
<comment type="similarity">
    <text evidence="2">Belongs to the major facilitator superfamily. Monocarboxylate porter (TC 2.A.1.13) family.</text>
</comment>
<feature type="transmembrane region" description="Helical" evidence="4">
    <location>
        <begin position="353"/>
        <end position="371"/>
    </location>
</feature>
<evidence type="ECO:0000313" key="7">
    <source>
        <dbReference type="Proteomes" id="UP000815677"/>
    </source>
</evidence>
<dbReference type="PANTHER" id="PTHR11360">
    <property type="entry name" value="MONOCARBOXYLATE TRANSPORTER"/>
    <property type="match status" value="1"/>
</dbReference>
<evidence type="ECO:0000256" key="4">
    <source>
        <dbReference type="SAM" id="Phobius"/>
    </source>
</evidence>
<feature type="domain" description="Major facilitator superfamily (MFS) profile" evidence="5">
    <location>
        <begin position="84"/>
        <end position="497"/>
    </location>
</feature>
<keyword evidence="4" id="KW-1133">Transmembrane helix</keyword>
<dbReference type="PANTHER" id="PTHR11360:SF234">
    <property type="entry name" value="MFS-TYPE TRANSPORTER DBAD-RELATED"/>
    <property type="match status" value="1"/>
</dbReference>
<name>A0ABQ0L842_MYCCL</name>
<proteinExistence type="inferred from homology"/>
<dbReference type="Proteomes" id="UP000815677">
    <property type="component" value="Unassembled WGS sequence"/>
</dbReference>